<sequence length="763" mass="83206">MNIANHYSINAEIPGFIYEASKDVLKDAKRLKEQYPTQKRYISTDKEALAAIDAAYKTASGLSVQGKIITDSIYKMSKLDIALLIASADKTAHGISRAAYELARDAYITGNVEGKAEALATATSTSKEECLALIEEKLNRVRAKLKKHMYSLPMLYEDLWSETDHSAEEILKLIIARPGRYLAKAPTGFGKTSLIIEPLIRDSFAKGLKVLIISHRRSINATIATGIDGVVSYSDCTHPSVIKEAKGLKIVANSLSASKFEDFIKEADVVIIDEATQVISHVLGGEVKNREKVWDVLNGLSKSAKTMLLTDADINQACVDLVGVDHRFFNVDRDHSDITVSTTTADTARALALESISLGKKTLIACDIAKEALALAKQAEKAGVKALVITAENARWKEQAAFIANPNMTDHDVVIYSPVITSSLSITSGHFEAHFGIFAGQVVPGDAIQMLRRDRRAKSFTVGIKRPDFQKSEIVEVSFHSHTLELIEAIRASSMTQQEKDEVLSKIDFDNKKTEFEAARYRHLSSETWLKDNIMSTLPATMLEQGFAINVLADDAELDKVGYEANRLGRKAVKREVIQDLLDAKAASEAVVKAVDAAGSADNTELMSVVRKQAQVGMKAAELSKADARLWGMGGGAGKIKLFSAMMCLAETAPESDQVVLGALKTAIEKMASVIEDVKWTSQDSVKLFDLLNARRSTAIRLGFIMTSAGTDKGKQSAITRLLGQMGLRTKRKDGGKDGYYYIVLPASLERMAGYIAIDSIGD</sequence>
<proteinExistence type="predicted"/>
<comment type="caution">
    <text evidence="2">The sequence shown here is derived from an EMBL/GenBank/DDBJ whole genome shotgun (WGS) entry which is preliminary data.</text>
</comment>
<name>A0A0F9XHR4_9ZZZZ</name>
<dbReference type="GO" id="GO:0005524">
    <property type="term" value="F:ATP binding"/>
    <property type="evidence" value="ECO:0007669"/>
    <property type="project" value="InterPro"/>
</dbReference>
<dbReference type="InterPro" id="IPR003450">
    <property type="entry name" value="Replication_origin-bd"/>
</dbReference>
<evidence type="ECO:0000313" key="2">
    <source>
        <dbReference type="EMBL" id="KKN98656.1"/>
    </source>
</evidence>
<organism evidence="2">
    <name type="scientific">marine sediment metagenome</name>
    <dbReference type="NCBI Taxonomy" id="412755"/>
    <lineage>
        <taxon>unclassified sequences</taxon>
        <taxon>metagenomes</taxon>
        <taxon>ecological metagenomes</taxon>
    </lineage>
</organism>
<reference evidence="2" key="1">
    <citation type="journal article" date="2015" name="Nature">
        <title>Complex archaea that bridge the gap between prokaryotes and eukaryotes.</title>
        <authorList>
            <person name="Spang A."/>
            <person name="Saw J.H."/>
            <person name="Jorgensen S.L."/>
            <person name="Zaremba-Niedzwiedzka K."/>
            <person name="Martijn J."/>
            <person name="Lind A.E."/>
            <person name="van Eijk R."/>
            <person name="Schleper C."/>
            <person name="Guy L."/>
            <person name="Ettema T.J."/>
        </authorList>
    </citation>
    <scope>NUCLEOTIDE SEQUENCE</scope>
</reference>
<feature type="domain" description="Replication origin-binding protein" evidence="1">
    <location>
        <begin position="182"/>
        <end position="322"/>
    </location>
</feature>
<dbReference type="SUPFAM" id="SSF52540">
    <property type="entry name" value="P-loop containing nucleoside triphosphate hydrolases"/>
    <property type="match status" value="1"/>
</dbReference>
<gene>
    <name evidence="2" type="ORF">LCGC14_0143350</name>
</gene>
<dbReference type="GO" id="GO:0006260">
    <property type="term" value="P:DNA replication"/>
    <property type="evidence" value="ECO:0007669"/>
    <property type="project" value="InterPro"/>
</dbReference>
<dbReference type="EMBL" id="LAZR01000050">
    <property type="protein sequence ID" value="KKN98656.1"/>
    <property type="molecule type" value="Genomic_DNA"/>
</dbReference>
<evidence type="ECO:0000259" key="1">
    <source>
        <dbReference type="Pfam" id="PF02399"/>
    </source>
</evidence>
<dbReference type="GO" id="GO:0003688">
    <property type="term" value="F:DNA replication origin binding"/>
    <property type="evidence" value="ECO:0007669"/>
    <property type="project" value="InterPro"/>
</dbReference>
<dbReference type="Gene3D" id="3.40.50.300">
    <property type="entry name" value="P-loop containing nucleotide triphosphate hydrolases"/>
    <property type="match status" value="1"/>
</dbReference>
<dbReference type="AlphaFoldDB" id="A0A0F9XHR4"/>
<protein>
    <recommendedName>
        <fullName evidence="1">Replication origin-binding protein domain-containing protein</fullName>
    </recommendedName>
</protein>
<dbReference type="Pfam" id="PF02399">
    <property type="entry name" value="Herpes_ori_bp"/>
    <property type="match status" value="1"/>
</dbReference>
<dbReference type="InterPro" id="IPR027417">
    <property type="entry name" value="P-loop_NTPase"/>
</dbReference>
<accession>A0A0F9XHR4</accession>